<keyword evidence="2" id="KW-1185">Reference proteome</keyword>
<gene>
    <name evidence="1" type="ORF">GCM10010361_44340</name>
</gene>
<evidence type="ECO:0000313" key="1">
    <source>
        <dbReference type="EMBL" id="GAA0475103.1"/>
    </source>
</evidence>
<sequence length="169" mass="17848">MRKAVDEGQGKGSCMDAVRIIAASRHGLAQARTVQDIVIEAWQAQALAEAVGSLLAISGPFEVRAKARRLGEAGGRSGAAVLCPVPRTYGPRAAQLSEVQDSKVALTDLCGLLAEVCEALVGVVCAAEEDGLYWTCVEAMDAADESRDRAAAILKQLLVRDRLHDHDPA</sequence>
<proteinExistence type="predicted"/>
<dbReference type="EMBL" id="BAAABY010000032">
    <property type="protein sequence ID" value="GAA0475103.1"/>
    <property type="molecule type" value="Genomic_DNA"/>
</dbReference>
<dbReference type="Pfam" id="PF19594">
    <property type="entry name" value="DUF6099"/>
    <property type="match status" value="1"/>
</dbReference>
<protein>
    <submittedName>
        <fullName evidence="1">DUF6099 family protein</fullName>
    </submittedName>
</protein>
<comment type="caution">
    <text evidence="1">The sequence shown here is derived from an EMBL/GenBank/DDBJ whole genome shotgun (WGS) entry which is preliminary data.</text>
</comment>
<dbReference type="Proteomes" id="UP001500909">
    <property type="component" value="Unassembled WGS sequence"/>
</dbReference>
<organism evidence="1 2">
    <name type="scientific">Streptomyces olivaceiscleroticus</name>
    <dbReference type="NCBI Taxonomy" id="68245"/>
    <lineage>
        <taxon>Bacteria</taxon>
        <taxon>Bacillati</taxon>
        <taxon>Actinomycetota</taxon>
        <taxon>Actinomycetes</taxon>
        <taxon>Kitasatosporales</taxon>
        <taxon>Streptomycetaceae</taxon>
        <taxon>Streptomyces</taxon>
    </lineage>
</organism>
<evidence type="ECO:0000313" key="2">
    <source>
        <dbReference type="Proteomes" id="UP001500909"/>
    </source>
</evidence>
<reference evidence="1 2" key="1">
    <citation type="journal article" date="2019" name="Int. J. Syst. Evol. Microbiol.">
        <title>The Global Catalogue of Microorganisms (GCM) 10K type strain sequencing project: providing services to taxonomists for standard genome sequencing and annotation.</title>
        <authorList>
            <consortium name="The Broad Institute Genomics Platform"/>
            <consortium name="The Broad Institute Genome Sequencing Center for Infectious Disease"/>
            <person name="Wu L."/>
            <person name="Ma J."/>
        </authorList>
    </citation>
    <scope>NUCLEOTIDE SEQUENCE [LARGE SCALE GENOMIC DNA]</scope>
    <source>
        <strain evidence="1 2">JCM 4805</strain>
    </source>
</reference>
<dbReference type="InterPro" id="IPR046081">
    <property type="entry name" value="DUF6099"/>
</dbReference>
<accession>A0ABN1AFB7</accession>
<name>A0ABN1AFB7_9ACTN</name>